<dbReference type="InterPro" id="IPR003594">
    <property type="entry name" value="HATPase_dom"/>
</dbReference>
<dbReference type="SUPFAM" id="SSF55785">
    <property type="entry name" value="PYP-like sensor domain (PAS domain)"/>
    <property type="match status" value="1"/>
</dbReference>
<feature type="domain" description="HAMP" evidence="15">
    <location>
        <begin position="188"/>
        <end position="240"/>
    </location>
</feature>
<evidence type="ECO:0000256" key="6">
    <source>
        <dbReference type="ARBA" id="ARBA00022679"/>
    </source>
</evidence>
<dbReference type="PROSITE" id="PS50109">
    <property type="entry name" value="HIS_KIN"/>
    <property type="match status" value="1"/>
</dbReference>
<dbReference type="InterPro" id="IPR036097">
    <property type="entry name" value="HisK_dim/P_sf"/>
</dbReference>
<keyword evidence="4" id="KW-1003">Cell membrane</keyword>
<dbReference type="CDD" id="cd00130">
    <property type="entry name" value="PAS"/>
    <property type="match status" value="1"/>
</dbReference>
<dbReference type="InterPro" id="IPR003660">
    <property type="entry name" value="HAMP_dom"/>
</dbReference>
<dbReference type="EC" id="2.7.13.3" evidence="3"/>
<keyword evidence="7" id="KW-0547">Nucleotide-binding</keyword>
<sequence>MKQLEAWGIGLTHCKAMRSKILTSVIITVLFALISATCLFVVISNIQEINRTKDSLKNLNNYAIKLNIKDEKLIEDYQINNVKVRCTLIDSNGTVLYDSTGKNLENHLNRIEVQDAINNGEGSSVRLSDTTREKLIYYATKLDNGQILRTSIPFKTIVFFKGDNIIYWFIIILIVFSFSIFLAMKLVRAIIEPLKDLENVTARIANGDMHIRVKEKSKGEIGSLGRTFNNMADQLQNQINQVIDKQNRLESILSSMESGVIAVDRRNRVIIINPYAKRIFGIRKDITGELISDYIKDYDVNKFLNNEDDIEGEIKLLHPIERELKVKKASIIYDLEKIGKVIAVQDISEIKRLENMRSQFVTNVSHELKTPLTSIKGFAETLKYVEDEETRQKFLDIINKESERLSRLINDILVLSKIESDAFGEEEEFLPNVIIEDVLNMVKALAETKDISLEVDQDNQQLLYGDRDKFLQLVLNLVENGIKYSNSGSKVKVSSYSEKGIYILQVNDTGIGIPKADLPRIFERFYRVDKARKSGGTGLGLAIVKHIVKTFNGEMIIDSTVGVGSTFTVKLEHL</sequence>
<dbReference type="GO" id="GO:0004721">
    <property type="term" value="F:phosphoprotein phosphatase activity"/>
    <property type="evidence" value="ECO:0007669"/>
    <property type="project" value="TreeGrafter"/>
</dbReference>
<evidence type="ECO:0000259" key="13">
    <source>
        <dbReference type="PROSITE" id="PS50109"/>
    </source>
</evidence>
<dbReference type="FunFam" id="3.30.565.10:FF:000023">
    <property type="entry name" value="PAS domain-containing sensor histidine kinase"/>
    <property type="match status" value="1"/>
</dbReference>
<dbReference type="FunFam" id="1.10.287.130:FF:000008">
    <property type="entry name" value="Two-component sensor histidine kinase"/>
    <property type="match status" value="1"/>
</dbReference>
<dbReference type="GO" id="GO:0005524">
    <property type="term" value="F:ATP binding"/>
    <property type="evidence" value="ECO:0007669"/>
    <property type="project" value="UniProtKB-KW"/>
</dbReference>
<dbReference type="InterPro" id="IPR005467">
    <property type="entry name" value="His_kinase_dom"/>
</dbReference>
<feature type="transmembrane region" description="Helical" evidence="12">
    <location>
        <begin position="21"/>
        <end position="43"/>
    </location>
</feature>
<keyword evidence="8" id="KW-0418">Kinase</keyword>
<keyword evidence="9" id="KW-0067">ATP-binding</keyword>
<dbReference type="EMBL" id="PVXQ01000003">
    <property type="protein sequence ID" value="PRR84122.1"/>
    <property type="molecule type" value="Genomic_DNA"/>
</dbReference>
<name>A0A2T0BJY8_9CLOT</name>
<keyword evidence="12" id="KW-0812">Transmembrane</keyword>
<dbReference type="SUPFAM" id="SSF158472">
    <property type="entry name" value="HAMP domain-like"/>
    <property type="match status" value="1"/>
</dbReference>
<dbReference type="Pfam" id="PF00672">
    <property type="entry name" value="HAMP"/>
    <property type="match status" value="1"/>
</dbReference>
<dbReference type="GO" id="GO:0005886">
    <property type="term" value="C:plasma membrane"/>
    <property type="evidence" value="ECO:0007669"/>
    <property type="project" value="UniProtKB-SubCell"/>
</dbReference>
<dbReference type="Gene3D" id="1.10.287.130">
    <property type="match status" value="1"/>
</dbReference>
<evidence type="ECO:0000259" key="15">
    <source>
        <dbReference type="PROSITE" id="PS50885"/>
    </source>
</evidence>
<gene>
    <name evidence="16" type="primary">phoR_1</name>
    <name evidence="16" type="ORF">CLVI_04200</name>
</gene>
<dbReference type="InterPro" id="IPR000014">
    <property type="entry name" value="PAS"/>
</dbReference>
<dbReference type="PRINTS" id="PR00344">
    <property type="entry name" value="BCTRLSENSOR"/>
</dbReference>
<keyword evidence="6 16" id="KW-0808">Transferase</keyword>
<dbReference type="SUPFAM" id="SSF47384">
    <property type="entry name" value="Homodimeric domain of signal transducing histidine kinase"/>
    <property type="match status" value="1"/>
</dbReference>
<dbReference type="CDD" id="cd06225">
    <property type="entry name" value="HAMP"/>
    <property type="match status" value="1"/>
</dbReference>
<evidence type="ECO:0000313" key="16">
    <source>
        <dbReference type="EMBL" id="PRR84122.1"/>
    </source>
</evidence>
<comment type="subcellular location">
    <subcellularLocation>
        <location evidence="2">Cell membrane</location>
    </subcellularLocation>
</comment>
<dbReference type="InterPro" id="IPR031967">
    <property type="entry name" value="PhoR_single_Cache-like_dom"/>
</dbReference>
<comment type="catalytic activity">
    <reaction evidence="1">
        <text>ATP + protein L-histidine = ADP + protein N-phospho-L-histidine.</text>
        <dbReference type="EC" id="2.7.13.3"/>
    </reaction>
</comment>
<evidence type="ECO:0000256" key="4">
    <source>
        <dbReference type="ARBA" id="ARBA00022475"/>
    </source>
</evidence>
<dbReference type="SMART" id="SM00388">
    <property type="entry name" value="HisKA"/>
    <property type="match status" value="1"/>
</dbReference>
<evidence type="ECO:0000256" key="10">
    <source>
        <dbReference type="ARBA" id="ARBA00023012"/>
    </source>
</evidence>
<dbReference type="InterPro" id="IPR003661">
    <property type="entry name" value="HisK_dim/P_dom"/>
</dbReference>
<evidence type="ECO:0000256" key="7">
    <source>
        <dbReference type="ARBA" id="ARBA00022741"/>
    </source>
</evidence>
<evidence type="ECO:0000259" key="14">
    <source>
        <dbReference type="PROSITE" id="PS50112"/>
    </source>
</evidence>
<evidence type="ECO:0000256" key="12">
    <source>
        <dbReference type="SAM" id="Phobius"/>
    </source>
</evidence>
<dbReference type="CDD" id="cd00082">
    <property type="entry name" value="HisKA"/>
    <property type="match status" value="1"/>
</dbReference>
<accession>A0A2T0BJY8</accession>
<dbReference type="Gene3D" id="3.30.565.10">
    <property type="entry name" value="Histidine kinase-like ATPase, C-terminal domain"/>
    <property type="match status" value="1"/>
</dbReference>
<organism evidence="16 17">
    <name type="scientific">Clostridium vincentii</name>
    <dbReference type="NCBI Taxonomy" id="52704"/>
    <lineage>
        <taxon>Bacteria</taxon>
        <taxon>Bacillati</taxon>
        <taxon>Bacillota</taxon>
        <taxon>Clostridia</taxon>
        <taxon>Eubacteriales</taxon>
        <taxon>Clostridiaceae</taxon>
        <taxon>Clostridium</taxon>
    </lineage>
</organism>
<keyword evidence="17" id="KW-1185">Reference proteome</keyword>
<dbReference type="PROSITE" id="PS50885">
    <property type="entry name" value="HAMP"/>
    <property type="match status" value="1"/>
</dbReference>
<dbReference type="GO" id="GO:0016036">
    <property type="term" value="P:cellular response to phosphate starvation"/>
    <property type="evidence" value="ECO:0007669"/>
    <property type="project" value="TreeGrafter"/>
</dbReference>
<evidence type="ECO:0000256" key="9">
    <source>
        <dbReference type="ARBA" id="ARBA00022840"/>
    </source>
</evidence>
<dbReference type="CDD" id="cd00075">
    <property type="entry name" value="HATPase"/>
    <property type="match status" value="1"/>
</dbReference>
<protein>
    <recommendedName>
        <fullName evidence="3">histidine kinase</fullName>
        <ecNumber evidence="3">2.7.13.3</ecNumber>
    </recommendedName>
</protein>
<feature type="domain" description="Histidine kinase" evidence="13">
    <location>
        <begin position="363"/>
        <end position="574"/>
    </location>
</feature>
<dbReference type="PANTHER" id="PTHR45453">
    <property type="entry name" value="PHOSPHATE REGULON SENSOR PROTEIN PHOR"/>
    <property type="match status" value="1"/>
</dbReference>
<dbReference type="SMART" id="SM00387">
    <property type="entry name" value="HATPase_c"/>
    <property type="match status" value="1"/>
</dbReference>
<dbReference type="Gene3D" id="6.10.340.10">
    <property type="match status" value="1"/>
</dbReference>
<dbReference type="InterPro" id="IPR004358">
    <property type="entry name" value="Sig_transdc_His_kin-like_C"/>
</dbReference>
<evidence type="ECO:0000256" key="5">
    <source>
        <dbReference type="ARBA" id="ARBA00022553"/>
    </source>
</evidence>
<dbReference type="PROSITE" id="PS50112">
    <property type="entry name" value="PAS"/>
    <property type="match status" value="1"/>
</dbReference>
<dbReference type="Pfam" id="PF02518">
    <property type="entry name" value="HATPase_c"/>
    <property type="match status" value="1"/>
</dbReference>
<evidence type="ECO:0000256" key="11">
    <source>
        <dbReference type="ARBA" id="ARBA00023136"/>
    </source>
</evidence>
<keyword evidence="12" id="KW-1133">Transmembrane helix</keyword>
<comment type="caution">
    <text evidence="16">The sequence shown here is derived from an EMBL/GenBank/DDBJ whole genome shotgun (WGS) entry which is preliminary data.</text>
</comment>
<dbReference type="InterPro" id="IPR050351">
    <property type="entry name" value="BphY/WalK/GraS-like"/>
</dbReference>
<reference evidence="16 17" key="1">
    <citation type="submission" date="2018-03" db="EMBL/GenBank/DDBJ databases">
        <title>Genome sequence of Clostridium vincentii DSM 10228.</title>
        <authorList>
            <person name="Poehlein A."/>
            <person name="Daniel R."/>
        </authorList>
    </citation>
    <scope>NUCLEOTIDE SEQUENCE [LARGE SCALE GENOMIC DNA]</scope>
    <source>
        <strain evidence="16 17">DSM 10228</strain>
    </source>
</reference>
<evidence type="ECO:0000256" key="3">
    <source>
        <dbReference type="ARBA" id="ARBA00012438"/>
    </source>
</evidence>
<keyword evidence="11 12" id="KW-0472">Membrane</keyword>
<evidence type="ECO:0000256" key="1">
    <source>
        <dbReference type="ARBA" id="ARBA00000085"/>
    </source>
</evidence>
<feature type="domain" description="PAS" evidence="14">
    <location>
        <begin position="245"/>
        <end position="285"/>
    </location>
</feature>
<dbReference type="Pfam" id="PF13188">
    <property type="entry name" value="PAS_8"/>
    <property type="match status" value="1"/>
</dbReference>
<dbReference type="SMART" id="SM00091">
    <property type="entry name" value="PAS"/>
    <property type="match status" value="1"/>
</dbReference>
<evidence type="ECO:0000256" key="2">
    <source>
        <dbReference type="ARBA" id="ARBA00004236"/>
    </source>
</evidence>
<evidence type="ECO:0000313" key="17">
    <source>
        <dbReference type="Proteomes" id="UP000239471"/>
    </source>
</evidence>
<proteinExistence type="predicted"/>
<dbReference type="Gene3D" id="3.30.450.20">
    <property type="entry name" value="PAS domain"/>
    <property type="match status" value="1"/>
</dbReference>
<keyword evidence="10" id="KW-0902">Two-component regulatory system</keyword>
<dbReference type="SUPFAM" id="SSF55874">
    <property type="entry name" value="ATPase domain of HSP90 chaperone/DNA topoisomerase II/histidine kinase"/>
    <property type="match status" value="1"/>
</dbReference>
<dbReference type="Proteomes" id="UP000239471">
    <property type="component" value="Unassembled WGS sequence"/>
</dbReference>
<dbReference type="SMART" id="SM00304">
    <property type="entry name" value="HAMP"/>
    <property type="match status" value="1"/>
</dbReference>
<dbReference type="GO" id="GO:0000155">
    <property type="term" value="F:phosphorelay sensor kinase activity"/>
    <property type="evidence" value="ECO:0007669"/>
    <property type="project" value="InterPro"/>
</dbReference>
<dbReference type="AlphaFoldDB" id="A0A2T0BJY8"/>
<dbReference type="Pfam" id="PF00512">
    <property type="entry name" value="HisKA"/>
    <property type="match status" value="1"/>
</dbReference>
<evidence type="ECO:0000256" key="8">
    <source>
        <dbReference type="ARBA" id="ARBA00022777"/>
    </source>
</evidence>
<dbReference type="Pfam" id="PF16736">
    <property type="entry name" value="sCache_like"/>
    <property type="match status" value="1"/>
</dbReference>
<dbReference type="PANTHER" id="PTHR45453:SF1">
    <property type="entry name" value="PHOSPHATE REGULON SENSOR PROTEIN PHOR"/>
    <property type="match status" value="1"/>
</dbReference>
<dbReference type="InterPro" id="IPR036890">
    <property type="entry name" value="HATPase_C_sf"/>
</dbReference>
<dbReference type="InterPro" id="IPR035965">
    <property type="entry name" value="PAS-like_dom_sf"/>
</dbReference>
<feature type="transmembrane region" description="Helical" evidence="12">
    <location>
        <begin position="165"/>
        <end position="187"/>
    </location>
</feature>
<keyword evidence="5" id="KW-0597">Phosphoprotein</keyword>